<comment type="function">
    <text evidence="5">Involved in ribosomal large subunit assembly.</text>
</comment>
<dbReference type="GeneID" id="102806856"/>
<evidence type="ECO:0000256" key="2">
    <source>
        <dbReference type="ARBA" id="ARBA00010077"/>
    </source>
</evidence>
<protein>
    <recommendedName>
        <fullName evidence="5">Ribosome biogenesis regulatory protein</fullName>
    </recommendedName>
</protein>
<keyword evidence="3 5" id="KW-0690">Ribosome biogenesis</keyword>
<dbReference type="InterPro" id="IPR007023">
    <property type="entry name" value="Ribosom_reg"/>
</dbReference>
<name>A0ABM0M478_SACKO</name>
<dbReference type="RefSeq" id="XP_006814819.1">
    <property type="nucleotide sequence ID" value="XM_006814756.1"/>
</dbReference>
<comment type="similarity">
    <text evidence="2 5">Belongs to the RRS1 family.</text>
</comment>
<keyword evidence="4 5" id="KW-0539">Nucleus</keyword>
<comment type="subcellular location">
    <subcellularLocation>
        <location evidence="1 5">Nucleus</location>
    </subcellularLocation>
</comment>
<evidence type="ECO:0000313" key="7">
    <source>
        <dbReference type="RefSeq" id="XP_006814819.1"/>
    </source>
</evidence>
<evidence type="ECO:0000256" key="1">
    <source>
        <dbReference type="ARBA" id="ARBA00004123"/>
    </source>
</evidence>
<proteinExistence type="inferred from homology"/>
<evidence type="ECO:0000313" key="6">
    <source>
        <dbReference type="Proteomes" id="UP000694865"/>
    </source>
</evidence>
<dbReference type="Pfam" id="PF04939">
    <property type="entry name" value="RRS1"/>
    <property type="match status" value="1"/>
</dbReference>
<feature type="non-terminal residue" evidence="7">
    <location>
        <position position="161"/>
    </location>
</feature>
<dbReference type="Proteomes" id="UP000694865">
    <property type="component" value="Unplaced"/>
</dbReference>
<evidence type="ECO:0000256" key="4">
    <source>
        <dbReference type="ARBA" id="ARBA00023242"/>
    </source>
</evidence>
<gene>
    <name evidence="7" type="primary">LOC102806856</name>
</gene>
<keyword evidence="6" id="KW-1185">Reference proteome</keyword>
<evidence type="ECO:0000256" key="5">
    <source>
        <dbReference type="RuleBase" id="RU364132"/>
    </source>
</evidence>
<accession>A0ABM0M478</accession>
<reference evidence="7" key="1">
    <citation type="submission" date="2025-08" db="UniProtKB">
        <authorList>
            <consortium name="RefSeq"/>
        </authorList>
    </citation>
    <scope>IDENTIFICATION</scope>
    <source>
        <tissue evidence="7">Testes</tissue>
    </source>
</reference>
<evidence type="ECO:0000256" key="3">
    <source>
        <dbReference type="ARBA" id="ARBA00022517"/>
    </source>
</evidence>
<organism evidence="6 7">
    <name type="scientific">Saccoglossus kowalevskii</name>
    <name type="common">Acorn worm</name>
    <dbReference type="NCBI Taxonomy" id="10224"/>
    <lineage>
        <taxon>Eukaryota</taxon>
        <taxon>Metazoa</taxon>
        <taxon>Hemichordata</taxon>
        <taxon>Enteropneusta</taxon>
        <taxon>Harrimaniidae</taxon>
        <taxon>Saccoglossus</taxon>
    </lineage>
</organism>
<sequence>MATVVESVLLAAAEEEKKYKSIEVKKAIPLEIDPGNLLAFDTTPLEVRSFRQNKKTFLDSLARDNTQLLINDIWKLPVERVEDVIVAKLPPPTYRVPREKSIPRARPPTKWQEYARLKGIQNRKKSRKVWDDEQKKWIPSWGYQSKNDLKKDWLLEVPTNI</sequence>